<reference evidence="2" key="1">
    <citation type="journal article" date="2023" name="Nat. Plants">
        <title>Single-cell RNA sequencing provides a high-resolution roadmap for understanding the multicellular compartmentation of specialized metabolism.</title>
        <authorList>
            <person name="Sun S."/>
            <person name="Shen X."/>
            <person name="Li Y."/>
            <person name="Li Y."/>
            <person name="Wang S."/>
            <person name="Li R."/>
            <person name="Zhang H."/>
            <person name="Shen G."/>
            <person name="Guo B."/>
            <person name="Wei J."/>
            <person name="Xu J."/>
            <person name="St-Pierre B."/>
            <person name="Chen S."/>
            <person name="Sun C."/>
        </authorList>
    </citation>
    <scope>NUCLEOTIDE SEQUENCE [LARGE SCALE GENOMIC DNA]</scope>
</reference>
<proteinExistence type="predicted"/>
<gene>
    <name evidence="1" type="ORF">M9H77_22134</name>
</gene>
<protein>
    <submittedName>
        <fullName evidence="1">Uncharacterized protein</fullName>
    </submittedName>
</protein>
<accession>A0ACC0AQB1</accession>
<comment type="caution">
    <text evidence="1">The sequence shown here is derived from an EMBL/GenBank/DDBJ whole genome shotgun (WGS) entry which is preliminary data.</text>
</comment>
<evidence type="ECO:0000313" key="2">
    <source>
        <dbReference type="Proteomes" id="UP001060085"/>
    </source>
</evidence>
<dbReference type="EMBL" id="CM044705">
    <property type="protein sequence ID" value="KAI5662811.1"/>
    <property type="molecule type" value="Genomic_DNA"/>
</dbReference>
<keyword evidence="2" id="KW-1185">Reference proteome</keyword>
<dbReference type="Proteomes" id="UP001060085">
    <property type="component" value="Linkage Group LG05"/>
</dbReference>
<evidence type="ECO:0000313" key="1">
    <source>
        <dbReference type="EMBL" id="KAI5662811.1"/>
    </source>
</evidence>
<sequence length="385" mass="44145">MEFGNEMLDGAERQCPFCFILVVKVLNVCGKTFQESDRFASIFGVGYIQMRPYTHGFAVGTLVKVFAYIQCRRRFLNDINHFLVLVVFVVGFFSHKNLAPVGHCTQPDRRYSPEFDHSGGPSRGRGYGSGKDPVKYRDHSPHYGRGRDGARFNERGFDGPGYDQGPVRGEAGPRNNPNVRPREGDWICPDPLCNNLNFARREFCNNCKRPRSSHAASPRRGFAGPPPPSSRRFAGPPSDGSPGRFMNGRRSPPRGWMRNDSRDFKAGGPPSRHEGRFPDPPPRRDRADYPEDDYRERNRFDRPLPPDWVHRGRGRENLFHERKGYDRRQASPPLSSFPPRGQWARDIRERSRSPIRGGAPTKDYRRDMYMERGREDRRGMGRGAY</sequence>
<organism evidence="1 2">
    <name type="scientific">Catharanthus roseus</name>
    <name type="common">Madagascar periwinkle</name>
    <name type="synonym">Vinca rosea</name>
    <dbReference type="NCBI Taxonomy" id="4058"/>
    <lineage>
        <taxon>Eukaryota</taxon>
        <taxon>Viridiplantae</taxon>
        <taxon>Streptophyta</taxon>
        <taxon>Embryophyta</taxon>
        <taxon>Tracheophyta</taxon>
        <taxon>Spermatophyta</taxon>
        <taxon>Magnoliopsida</taxon>
        <taxon>eudicotyledons</taxon>
        <taxon>Gunneridae</taxon>
        <taxon>Pentapetalae</taxon>
        <taxon>asterids</taxon>
        <taxon>lamiids</taxon>
        <taxon>Gentianales</taxon>
        <taxon>Apocynaceae</taxon>
        <taxon>Rauvolfioideae</taxon>
        <taxon>Vinceae</taxon>
        <taxon>Catharanthinae</taxon>
        <taxon>Catharanthus</taxon>
    </lineage>
</organism>
<name>A0ACC0AQB1_CATRO</name>